<dbReference type="AlphaFoldDB" id="A0A951IRX5"/>
<comment type="caution">
    <text evidence="2">The sequence shown here is derived from an EMBL/GenBank/DDBJ whole genome shotgun (WGS) entry which is preliminary data.</text>
</comment>
<gene>
    <name evidence="2" type="ORF">EGN73_03025</name>
</gene>
<reference evidence="2 3" key="1">
    <citation type="journal article" date="2020" name="Syst. Appl. Microbiol.">
        <title>Arthrospiribacter ruber gen. nov., sp. nov., a novel bacterium isolated from Arthrospira cultures.</title>
        <authorList>
            <person name="Waleron M."/>
            <person name="Misztak A."/>
            <person name="Waleron M.M."/>
            <person name="Furmaniak M."/>
            <person name="Mrozik A."/>
            <person name="Waleron K."/>
        </authorList>
    </citation>
    <scope>NUCLEOTIDE SEQUENCE [LARGE SCALE GENOMIC DNA]</scope>
    <source>
        <strain evidence="2 3">DPMB0001</strain>
    </source>
</reference>
<sequence>MKKLEKLISLTVLQQQANAFLKAWLVSGGVFFFLLSFKVNVLLCVAISGLTLIVFAWYSGMFQRDRNKAKNYLHRRFPELEFSLDILEKEELNLAEKLQLERLKSQFRYTSTPLLLGRNLLPALLFLVVSSGIFGMSNLIVIDSSAPSKEIKKSGQASYKTIEGMEVRFSQNTIKITPPAYTGLATSSQEELDIKAIEGSLLEWSLGFNSESVEKVQLVEASGLQVPFEKNEEEFYLKDRLEASGIYAVQAFGKDTLLFESDYYRLEMIRDRAPLIIPEEKDLYVYHFHKDPQTRNLSASISDDFKVRQVYIVATLARGTGENVKFRENRIELPKRDFKEETLQHTLDLESMDFQPGDELYYYWLAIDNKRPEPNISKSDTYFIQFVDSTGLNDSQLEAMAIHVLPDYFRSQRQIIIDTEKLLEEKRNLTQREFDGQSNELGYEQKLLRMRYGQYLGEEFESNAPGGSLNSAEGKSILESFIHNHDHEGENEGAPSLSKFRYAALENYRENHDKNQEILKQQLDELGGHDHDHHDHDHDEDDELAGLLEEYLHNHDSEEMNTLYEQSTRSILKMALEQMWQSELHLRLFEPEKALPYQHKALEYLKSVQQKSRTYVKKSGFEPVPIKEAEKRMTGNTDGVDVILSKAIAITPNEMAVMAGRILGMFNQEALTEIDKQLLDQFGQLWTLRLAHTKMEDWSTLLLLQKLRQENLTDADKSELRKKLQSLVNLERRSASTRGGNERLAKSFWENYR</sequence>
<evidence type="ECO:0000313" key="2">
    <source>
        <dbReference type="EMBL" id="MBW3466790.1"/>
    </source>
</evidence>
<accession>A0A951IRX5</accession>
<name>A0A951IRX5_9BACT</name>
<evidence type="ECO:0000256" key="1">
    <source>
        <dbReference type="SAM" id="Phobius"/>
    </source>
</evidence>
<keyword evidence="1" id="KW-1133">Transmembrane helix</keyword>
<protein>
    <recommendedName>
        <fullName evidence="4">Tryptophan-rich sensory protein</fullName>
    </recommendedName>
</protein>
<dbReference type="Proteomes" id="UP000727490">
    <property type="component" value="Unassembled WGS sequence"/>
</dbReference>
<evidence type="ECO:0008006" key="4">
    <source>
        <dbReference type="Google" id="ProtNLM"/>
    </source>
</evidence>
<feature type="transmembrane region" description="Helical" evidence="1">
    <location>
        <begin position="29"/>
        <end position="58"/>
    </location>
</feature>
<keyword evidence="1" id="KW-0812">Transmembrane</keyword>
<organism evidence="2 3">
    <name type="scientific">Arthrospiribacter ruber</name>
    <dbReference type="NCBI Taxonomy" id="2487934"/>
    <lineage>
        <taxon>Bacteria</taxon>
        <taxon>Pseudomonadati</taxon>
        <taxon>Bacteroidota</taxon>
        <taxon>Cytophagia</taxon>
        <taxon>Cytophagales</taxon>
        <taxon>Cyclobacteriaceae</taxon>
        <taxon>Arthrospiribacter</taxon>
    </lineage>
</organism>
<feature type="transmembrane region" description="Helical" evidence="1">
    <location>
        <begin position="120"/>
        <end position="142"/>
    </location>
</feature>
<dbReference type="EMBL" id="RPHB01000001">
    <property type="protein sequence ID" value="MBW3466790.1"/>
    <property type="molecule type" value="Genomic_DNA"/>
</dbReference>
<keyword evidence="1" id="KW-0472">Membrane</keyword>
<dbReference type="RefSeq" id="WP_219286938.1">
    <property type="nucleotide sequence ID" value="NZ_RPHB01000001.1"/>
</dbReference>
<proteinExistence type="predicted"/>
<evidence type="ECO:0000313" key="3">
    <source>
        <dbReference type="Proteomes" id="UP000727490"/>
    </source>
</evidence>
<keyword evidence="3" id="KW-1185">Reference proteome</keyword>